<dbReference type="SUPFAM" id="SSF54285">
    <property type="entry name" value="MoaD/ThiS"/>
    <property type="match status" value="1"/>
</dbReference>
<dbReference type="EMBL" id="BOMW01000044">
    <property type="protein sequence ID" value="GIF07044.1"/>
    <property type="molecule type" value="Genomic_DNA"/>
</dbReference>
<keyword evidence="2" id="KW-1185">Reference proteome</keyword>
<evidence type="ECO:0008006" key="3">
    <source>
        <dbReference type="Google" id="ProtNLM"/>
    </source>
</evidence>
<sequence length="88" mass="9530">MVRIVLPSVWTEGHRTEFSGTEGSLNAVLKRFADDHPGYRRRLLGPDSEPLGYLNVVVDDDLIPRQLRAETVVAAGSTITIVAPMAGG</sequence>
<dbReference type="InterPro" id="IPR016155">
    <property type="entry name" value="Mopterin_synth/thiamin_S_b"/>
</dbReference>
<proteinExistence type="predicted"/>
<dbReference type="Gene3D" id="3.10.20.30">
    <property type="match status" value="1"/>
</dbReference>
<dbReference type="Proteomes" id="UP000629619">
    <property type="component" value="Unassembled WGS sequence"/>
</dbReference>
<dbReference type="InterPro" id="IPR012675">
    <property type="entry name" value="Beta-grasp_dom_sf"/>
</dbReference>
<evidence type="ECO:0000313" key="2">
    <source>
        <dbReference type="Proteomes" id="UP000629619"/>
    </source>
</evidence>
<protein>
    <recommendedName>
        <fullName evidence="3">MoaD/ThiS family protein</fullName>
    </recommendedName>
</protein>
<gene>
    <name evidence="1" type="ORF">Asi03nite_45820</name>
</gene>
<dbReference type="AlphaFoldDB" id="A0A919TM09"/>
<dbReference type="InterPro" id="IPR003749">
    <property type="entry name" value="ThiS/MoaD-like"/>
</dbReference>
<accession>A0A919TM09</accession>
<dbReference type="Pfam" id="PF02597">
    <property type="entry name" value="ThiS"/>
    <property type="match status" value="1"/>
</dbReference>
<evidence type="ECO:0000313" key="1">
    <source>
        <dbReference type="EMBL" id="GIF07044.1"/>
    </source>
</evidence>
<comment type="caution">
    <text evidence="1">The sequence shown here is derived from an EMBL/GenBank/DDBJ whole genome shotgun (WGS) entry which is preliminary data.</text>
</comment>
<name>A0A919TM09_9ACTN</name>
<reference evidence="1" key="1">
    <citation type="submission" date="2021-01" db="EMBL/GenBank/DDBJ databases">
        <title>Whole genome shotgun sequence of Actinoplanes siamensis NBRC 109076.</title>
        <authorList>
            <person name="Komaki H."/>
            <person name="Tamura T."/>
        </authorList>
    </citation>
    <scope>NUCLEOTIDE SEQUENCE</scope>
    <source>
        <strain evidence="1">NBRC 109076</strain>
    </source>
</reference>
<organism evidence="1 2">
    <name type="scientific">Actinoplanes siamensis</name>
    <dbReference type="NCBI Taxonomy" id="1223317"/>
    <lineage>
        <taxon>Bacteria</taxon>
        <taxon>Bacillati</taxon>
        <taxon>Actinomycetota</taxon>
        <taxon>Actinomycetes</taxon>
        <taxon>Micromonosporales</taxon>
        <taxon>Micromonosporaceae</taxon>
        <taxon>Actinoplanes</taxon>
    </lineage>
</organism>